<comment type="caution">
    <text evidence="15">The sequence shown here is derived from an EMBL/GenBank/DDBJ whole genome shotgun (WGS) entry which is preliminary data.</text>
</comment>
<dbReference type="PANTHER" id="PTHR24242">
    <property type="entry name" value="G-PROTEIN COUPLED RECEPTOR"/>
    <property type="match status" value="1"/>
</dbReference>
<keyword evidence="4 13" id="KW-0812">Transmembrane</keyword>
<name>A0ABN9HR34_9NEOB</name>
<keyword evidence="12" id="KW-0807">Transducer</keyword>
<dbReference type="PRINTS" id="PR00245">
    <property type="entry name" value="OLFACTORYR"/>
</dbReference>
<keyword evidence="7" id="KW-0297">G-protein coupled receptor</keyword>
<proteinExistence type="predicted"/>
<organism evidence="15 16">
    <name type="scientific">Staurois parvus</name>
    <dbReference type="NCBI Taxonomy" id="386267"/>
    <lineage>
        <taxon>Eukaryota</taxon>
        <taxon>Metazoa</taxon>
        <taxon>Chordata</taxon>
        <taxon>Craniata</taxon>
        <taxon>Vertebrata</taxon>
        <taxon>Euteleostomi</taxon>
        <taxon>Amphibia</taxon>
        <taxon>Batrachia</taxon>
        <taxon>Anura</taxon>
        <taxon>Neobatrachia</taxon>
        <taxon>Ranoidea</taxon>
        <taxon>Ranidae</taxon>
        <taxon>Staurois</taxon>
    </lineage>
</organism>
<comment type="subcellular location">
    <subcellularLocation>
        <location evidence="1">Cell membrane</location>
        <topology evidence="1">Multi-pass membrane protein</topology>
    </subcellularLocation>
</comment>
<keyword evidence="11" id="KW-0325">Glycoprotein</keyword>
<feature type="transmembrane region" description="Helical" evidence="13">
    <location>
        <begin position="213"/>
        <end position="232"/>
    </location>
</feature>
<reference evidence="15" key="1">
    <citation type="submission" date="2023-05" db="EMBL/GenBank/DDBJ databases">
        <authorList>
            <person name="Stuckert A."/>
        </authorList>
    </citation>
    <scope>NUCLEOTIDE SEQUENCE</scope>
</reference>
<accession>A0ABN9HR34</accession>
<dbReference type="PROSITE" id="PS50262">
    <property type="entry name" value="G_PROTEIN_RECEP_F1_2"/>
    <property type="match status" value="1"/>
</dbReference>
<evidence type="ECO:0000313" key="16">
    <source>
        <dbReference type="Proteomes" id="UP001162483"/>
    </source>
</evidence>
<evidence type="ECO:0000313" key="15">
    <source>
        <dbReference type="EMBL" id="CAI9624254.1"/>
    </source>
</evidence>
<evidence type="ECO:0000256" key="7">
    <source>
        <dbReference type="ARBA" id="ARBA00023040"/>
    </source>
</evidence>
<sequence length="251" mass="28382">MCSSPICHCRRSCSPQTLSPPCSIYYLVTGLFFLLLDVSYNFSYLVWCVCVTESFLLSAMSYDRFLAICKPLHYTLIMDPRLCLCLILVCWMLGFLIMTIALCVVNTLYFCRENIDHFYCDFIPILKLACSDTSMVEIVTCFLSSSATMFPFLVIIVTYGFIIRAIARISSSTGKEKAFSTCSSHLGVVFTYYTTMIVVYVVPPGHFLTANKIVSLLYTVITPLVNPFIYTLRNQEINAAVRQTLTSISRL</sequence>
<feature type="transmembrane region" description="Helical" evidence="13">
    <location>
        <begin position="18"/>
        <end position="36"/>
    </location>
</feature>
<dbReference type="SUPFAM" id="SSF81321">
    <property type="entry name" value="Family A G protein-coupled receptor-like"/>
    <property type="match status" value="1"/>
</dbReference>
<dbReference type="InterPro" id="IPR000725">
    <property type="entry name" value="Olfact_rcpt"/>
</dbReference>
<keyword evidence="6 13" id="KW-1133">Transmembrane helix</keyword>
<keyword evidence="8 13" id="KW-0472">Membrane</keyword>
<dbReference type="InterPro" id="IPR050939">
    <property type="entry name" value="Olfactory_GPCR1"/>
</dbReference>
<dbReference type="InterPro" id="IPR017452">
    <property type="entry name" value="GPCR_Rhodpsn_7TM"/>
</dbReference>
<evidence type="ECO:0000256" key="10">
    <source>
        <dbReference type="ARBA" id="ARBA00023170"/>
    </source>
</evidence>
<keyword evidence="5" id="KW-0552">Olfaction</keyword>
<feature type="domain" description="G-protein coupled receptors family 1 profile" evidence="14">
    <location>
        <begin position="55"/>
        <end position="230"/>
    </location>
</feature>
<keyword evidence="9" id="KW-1015">Disulfide bond</keyword>
<dbReference type="PANTHER" id="PTHR24242:SF393">
    <property type="entry name" value="OLFACTORY RECEPTOR"/>
    <property type="match status" value="1"/>
</dbReference>
<evidence type="ECO:0000256" key="12">
    <source>
        <dbReference type="ARBA" id="ARBA00023224"/>
    </source>
</evidence>
<feature type="transmembrane region" description="Helical" evidence="13">
    <location>
        <begin position="149"/>
        <end position="167"/>
    </location>
</feature>
<dbReference type="Proteomes" id="UP001162483">
    <property type="component" value="Unassembled WGS sequence"/>
</dbReference>
<protein>
    <recommendedName>
        <fullName evidence="14">G-protein coupled receptors family 1 profile domain-containing protein</fullName>
    </recommendedName>
</protein>
<evidence type="ECO:0000256" key="3">
    <source>
        <dbReference type="ARBA" id="ARBA00022606"/>
    </source>
</evidence>
<feature type="transmembrane region" description="Helical" evidence="13">
    <location>
        <begin position="179"/>
        <end position="201"/>
    </location>
</feature>
<keyword evidence="10" id="KW-0675">Receptor</keyword>
<evidence type="ECO:0000256" key="13">
    <source>
        <dbReference type="SAM" id="Phobius"/>
    </source>
</evidence>
<dbReference type="Pfam" id="PF13853">
    <property type="entry name" value="7tm_4"/>
    <property type="match status" value="1"/>
</dbReference>
<dbReference type="PRINTS" id="PR00237">
    <property type="entry name" value="GPCRRHODOPSN"/>
</dbReference>
<feature type="transmembrane region" description="Helical" evidence="13">
    <location>
        <begin position="82"/>
        <end position="109"/>
    </location>
</feature>
<keyword evidence="16" id="KW-1185">Reference proteome</keyword>
<evidence type="ECO:0000256" key="9">
    <source>
        <dbReference type="ARBA" id="ARBA00023157"/>
    </source>
</evidence>
<evidence type="ECO:0000256" key="6">
    <source>
        <dbReference type="ARBA" id="ARBA00022989"/>
    </source>
</evidence>
<dbReference type="InterPro" id="IPR000276">
    <property type="entry name" value="GPCR_Rhodpsn"/>
</dbReference>
<evidence type="ECO:0000259" key="14">
    <source>
        <dbReference type="PROSITE" id="PS50262"/>
    </source>
</evidence>
<dbReference type="Gene3D" id="1.20.1070.10">
    <property type="entry name" value="Rhodopsin 7-helix transmembrane proteins"/>
    <property type="match status" value="1"/>
</dbReference>
<keyword evidence="2" id="KW-1003">Cell membrane</keyword>
<evidence type="ECO:0000256" key="2">
    <source>
        <dbReference type="ARBA" id="ARBA00022475"/>
    </source>
</evidence>
<dbReference type="EMBL" id="CATNWA010021864">
    <property type="protein sequence ID" value="CAI9624254.1"/>
    <property type="molecule type" value="Genomic_DNA"/>
</dbReference>
<evidence type="ECO:0000256" key="4">
    <source>
        <dbReference type="ARBA" id="ARBA00022692"/>
    </source>
</evidence>
<feature type="transmembrane region" description="Helical" evidence="13">
    <location>
        <begin position="42"/>
        <end position="62"/>
    </location>
</feature>
<evidence type="ECO:0000256" key="8">
    <source>
        <dbReference type="ARBA" id="ARBA00023136"/>
    </source>
</evidence>
<evidence type="ECO:0000256" key="11">
    <source>
        <dbReference type="ARBA" id="ARBA00023180"/>
    </source>
</evidence>
<gene>
    <name evidence="15" type="ORF">SPARVUS_LOCUS16614571</name>
</gene>
<evidence type="ECO:0000256" key="5">
    <source>
        <dbReference type="ARBA" id="ARBA00022725"/>
    </source>
</evidence>
<keyword evidence="3" id="KW-0716">Sensory transduction</keyword>
<evidence type="ECO:0000256" key="1">
    <source>
        <dbReference type="ARBA" id="ARBA00004651"/>
    </source>
</evidence>